<organism evidence="1">
    <name type="scientific">Mytilinidion resinicola</name>
    <dbReference type="NCBI Taxonomy" id="574789"/>
    <lineage>
        <taxon>Eukaryota</taxon>
        <taxon>Fungi</taxon>
        <taxon>Dikarya</taxon>
        <taxon>Ascomycota</taxon>
        <taxon>Pezizomycotina</taxon>
        <taxon>Dothideomycetes</taxon>
        <taxon>Pleosporomycetidae</taxon>
        <taxon>Mytilinidiales</taxon>
        <taxon>Mytilinidiaceae</taxon>
        <taxon>Mytilinidion</taxon>
    </lineage>
</organism>
<reference evidence="1 3" key="1">
    <citation type="journal article" date="2020" name="Stud. Mycol.">
        <title>101 Dothideomycetes genomes: a test case for predicting lifestyles and emergence of pathogens.</title>
        <authorList>
            <person name="Haridas S."/>
            <person name="Albert R."/>
            <person name="Binder M."/>
            <person name="Bloem J."/>
            <person name="Labutti K."/>
            <person name="Salamov A."/>
            <person name="Andreopoulos B."/>
            <person name="Baker S."/>
            <person name="Barry K."/>
            <person name="Bills G."/>
            <person name="Bluhm B."/>
            <person name="Cannon C."/>
            <person name="Castanera R."/>
            <person name="Culley D."/>
            <person name="Daum C."/>
            <person name="Ezra D."/>
            <person name="Gonzalez J."/>
            <person name="Henrissat B."/>
            <person name="Kuo A."/>
            <person name="Liang C."/>
            <person name="Lipzen A."/>
            <person name="Lutzoni F."/>
            <person name="Magnuson J."/>
            <person name="Mondo S."/>
            <person name="Nolan M."/>
            <person name="Ohm R."/>
            <person name="Pangilinan J."/>
            <person name="Park H.-J."/>
            <person name="Ramirez L."/>
            <person name="Alfaro M."/>
            <person name="Sun H."/>
            <person name="Tritt A."/>
            <person name="Yoshinaga Y."/>
            <person name="Zwiers L.-H."/>
            <person name="Turgeon B."/>
            <person name="Goodwin S."/>
            <person name="Spatafora J."/>
            <person name="Crous P."/>
            <person name="Grigoriev I."/>
        </authorList>
    </citation>
    <scope>NUCLEOTIDE SEQUENCE</scope>
    <source>
        <strain evidence="1 3">CBS 304.34</strain>
    </source>
</reference>
<evidence type="ECO:0000313" key="1">
    <source>
        <dbReference type="EMBL" id="KAF2808843.1"/>
    </source>
</evidence>
<accession>A0A6A6YJY4</accession>
<reference evidence="3" key="2">
    <citation type="submission" date="2020-04" db="EMBL/GenBank/DDBJ databases">
        <authorList>
            <consortium name="NCBI Genome Project"/>
        </authorList>
    </citation>
    <scope>NUCLEOTIDE SEQUENCE</scope>
    <source>
        <strain evidence="3">CBS 304.34</strain>
    </source>
</reference>
<reference evidence="3" key="3">
    <citation type="submission" date="2025-04" db="UniProtKB">
        <authorList>
            <consortium name="RefSeq"/>
        </authorList>
    </citation>
    <scope>IDENTIFICATION</scope>
    <source>
        <strain evidence="3">CBS 304.34</strain>
    </source>
</reference>
<sequence>MARNIDNIALEVKELIVQHLEEEDAGPGYPIWPQLTEKSRRNILSIRQVSLIGDLTFRLIQFDLDDLADISNDSNLSRWINTITFGTGGFDELAPSIHPDDYDDENYGTNPCVFRDLMMYTHKTQDKDSFSTVAEKYVKCSRDQEELYQSGGGANQLTTILQTLPQLKKNVRIKTFDPVGRRSTHLRGWITPKERPLFKKIWTDFLLATNNNDSLCRSSDAEIIKCAEHMSRIYKEWSYQRSFKVLPVVFAALARLAKHLEDIRTAGLYYRQAPEAPSVRNLFEHLPGTLSFLHTLRVTIQSADANALSNLLGTTSSIRDIEIKFPRPETDGHKERTMRRVVPALTTTKNSFIQMRLTGFYSIQEKDLITLLQAHLGTLRCLEMVGVCVTDSSANMDGDVNGVLRHVVTENPTGLRDFYLAAYCNFGYTLWDPKSKLDKTILAGITFSFEIETPGNDANLHFCPTGDIESKEGH</sequence>
<name>A0A6A6YJY4_9PEZI</name>
<protein>
    <submittedName>
        <fullName evidence="1 3">Uncharacterized protein</fullName>
    </submittedName>
</protein>
<dbReference type="GeneID" id="54464534"/>
<dbReference type="Proteomes" id="UP000504636">
    <property type="component" value="Unplaced"/>
</dbReference>
<gene>
    <name evidence="1 3" type="ORF">BDZ99DRAFT_499221</name>
</gene>
<dbReference type="RefSeq" id="XP_033575807.1">
    <property type="nucleotide sequence ID" value="XM_033723641.1"/>
</dbReference>
<evidence type="ECO:0000313" key="3">
    <source>
        <dbReference type="RefSeq" id="XP_033575807.1"/>
    </source>
</evidence>
<keyword evidence="2" id="KW-1185">Reference proteome</keyword>
<dbReference type="AlphaFoldDB" id="A0A6A6YJY4"/>
<dbReference type="OrthoDB" id="10525867at2759"/>
<evidence type="ECO:0000313" key="2">
    <source>
        <dbReference type="Proteomes" id="UP000504636"/>
    </source>
</evidence>
<dbReference type="EMBL" id="MU003702">
    <property type="protein sequence ID" value="KAF2808843.1"/>
    <property type="molecule type" value="Genomic_DNA"/>
</dbReference>
<proteinExistence type="predicted"/>